<dbReference type="EMBL" id="BLWC01000001">
    <property type="protein sequence ID" value="GFM99922.1"/>
    <property type="molecule type" value="Genomic_DNA"/>
</dbReference>
<sequence length="102" mass="10782">MSSGQLERSNFTQGGFKSIDGGLGLLDAAGGDGRSGIDIALPSRSASGFRTARPSASTLEKYELPSIRTQAVFAVLALESEPVDPRLWERGGDSPGERRSAW</sequence>
<dbReference type="Proteomes" id="UP000498980">
    <property type="component" value="Unassembled WGS sequence"/>
</dbReference>
<dbReference type="RefSeq" id="WP_173316351.1">
    <property type="nucleotide sequence ID" value="NZ_BAAAUE010000013.1"/>
</dbReference>
<evidence type="ECO:0000313" key="2">
    <source>
        <dbReference type="EMBL" id="NYE43455.1"/>
    </source>
</evidence>
<proteinExistence type="predicted"/>
<dbReference type="AlphaFoldDB" id="A0A7J0CBR8"/>
<organism evidence="1 3">
    <name type="scientific">Streptomyces fulvorobeus</name>
    <dbReference type="NCBI Taxonomy" id="284028"/>
    <lineage>
        <taxon>Bacteria</taxon>
        <taxon>Bacillati</taxon>
        <taxon>Actinomycetota</taxon>
        <taxon>Actinomycetes</taxon>
        <taxon>Kitasatosporales</taxon>
        <taxon>Streptomycetaceae</taxon>
        <taxon>Streptomyces</taxon>
    </lineage>
</organism>
<accession>A0A7J0CBR8</accession>
<name>A0A7J0CBR8_9ACTN</name>
<evidence type="ECO:0000313" key="1">
    <source>
        <dbReference type="EMBL" id="GFM99922.1"/>
    </source>
</evidence>
<evidence type="ECO:0000313" key="4">
    <source>
        <dbReference type="Proteomes" id="UP000530403"/>
    </source>
</evidence>
<reference evidence="2 4" key="2">
    <citation type="submission" date="2020-07" db="EMBL/GenBank/DDBJ databases">
        <title>Sequencing the genomes of 1000 actinobacteria strains.</title>
        <authorList>
            <person name="Klenk H.-P."/>
        </authorList>
    </citation>
    <scope>NUCLEOTIDE SEQUENCE [LARGE SCALE GENOMIC DNA]</scope>
    <source>
        <strain evidence="2 4">DSM 41455</strain>
    </source>
</reference>
<protein>
    <submittedName>
        <fullName evidence="1">Uncharacterized protein</fullName>
    </submittedName>
</protein>
<dbReference type="EMBL" id="JACCCF010000001">
    <property type="protein sequence ID" value="NYE43455.1"/>
    <property type="molecule type" value="Genomic_DNA"/>
</dbReference>
<keyword evidence="3" id="KW-1185">Reference proteome</keyword>
<gene>
    <name evidence="2" type="ORF">HEB29_004466</name>
    <name evidence="1" type="ORF">Sfulv_47330</name>
</gene>
<evidence type="ECO:0000313" key="3">
    <source>
        <dbReference type="Proteomes" id="UP000498980"/>
    </source>
</evidence>
<dbReference type="Proteomes" id="UP000530403">
    <property type="component" value="Unassembled WGS sequence"/>
</dbReference>
<reference evidence="1 3" key="1">
    <citation type="submission" date="2020-05" db="EMBL/GenBank/DDBJ databases">
        <title>Whole genome shotgun sequence of Streptomyces fulvorobeus NBRC 15897.</title>
        <authorList>
            <person name="Komaki H."/>
            <person name="Tamura T."/>
        </authorList>
    </citation>
    <scope>NUCLEOTIDE SEQUENCE [LARGE SCALE GENOMIC DNA]</scope>
    <source>
        <strain evidence="1 3">NBRC 15897</strain>
    </source>
</reference>
<comment type="caution">
    <text evidence="1">The sequence shown here is derived from an EMBL/GenBank/DDBJ whole genome shotgun (WGS) entry which is preliminary data.</text>
</comment>